<dbReference type="InterPro" id="IPR000719">
    <property type="entry name" value="Prot_kinase_dom"/>
</dbReference>
<evidence type="ECO:0000313" key="2">
    <source>
        <dbReference type="EMBL" id="TXG75908.1"/>
    </source>
</evidence>
<dbReference type="Proteomes" id="UP000321026">
    <property type="component" value="Unassembled WGS sequence"/>
</dbReference>
<dbReference type="EMBL" id="SSDS01000094">
    <property type="protein sequence ID" value="TXG75908.1"/>
    <property type="molecule type" value="Genomic_DNA"/>
</dbReference>
<dbReference type="GO" id="GO:0005886">
    <property type="term" value="C:plasma membrane"/>
    <property type="evidence" value="ECO:0007669"/>
    <property type="project" value="TreeGrafter"/>
</dbReference>
<accession>A0A5C7J3T0</accession>
<proteinExistence type="predicted"/>
<dbReference type="InterPro" id="IPR050122">
    <property type="entry name" value="RTK"/>
</dbReference>
<reference evidence="2 3" key="1">
    <citation type="submission" date="2018-09" db="EMBL/GenBank/DDBJ databases">
        <title>Metagenome Assembled Genomes from an Advanced Water Purification Facility.</title>
        <authorList>
            <person name="Stamps B.W."/>
            <person name="Spear J.R."/>
        </authorList>
    </citation>
    <scope>NUCLEOTIDE SEQUENCE [LARGE SCALE GENOMIC DNA]</scope>
    <source>
        <strain evidence="2">Bin_63_2</strain>
    </source>
</reference>
<dbReference type="SUPFAM" id="SSF56112">
    <property type="entry name" value="Protein kinase-like (PK-like)"/>
    <property type="match status" value="1"/>
</dbReference>
<feature type="domain" description="Protein kinase" evidence="1">
    <location>
        <begin position="1"/>
        <end position="66"/>
    </location>
</feature>
<gene>
    <name evidence="2" type="ORF">E6Q11_05960</name>
</gene>
<dbReference type="GO" id="GO:0004714">
    <property type="term" value="F:transmembrane receptor protein tyrosine kinase activity"/>
    <property type="evidence" value="ECO:0007669"/>
    <property type="project" value="TreeGrafter"/>
</dbReference>
<dbReference type="Pfam" id="PF07714">
    <property type="entry name" value="PK_Tyr_Ser-Thr"/>
    <property type="match status" value="1"/>
</dbReference>
<dbReference type="GO" id="GO:0007169">
    <property type="term" value="P:cell surface receptor protein tyrosine kinase signaling pathway"/>
    <property type="evidence" value="ECO:0007669"/>
    <property type="project" value="TreeGrafter"/>
</dbReference>
<dbReference type="PANTHER" id="PTHR24416:SF600">
    <property type="entry name" value="PDGF- AND VEGF-RECEPTOR RELATED, ISOFORM J"/>
    <property type="match status" value="1"/>
</dbReference>
<dbReference type="InterPro" id="IPR001245">
    <property type="entry name" value="Ser-Thr/Tyr_kinase_cat_dom"/>
</dbReference>
<dbReference type="GO" id="GO:0043235">
    <property type="term" value="C:receptor complex"/>
    <property type="evidence" value="ECO:0007669"/>
    <property type="project" value="TreeGrafter"/>
</dbReference>
<evidence type="ECO:0000313" key="3">
    <source>
        <dbReference type="Proteomes" id="UP000321026"/>
    </source>
</evidence>
<name>A0A5C7J3T0_9BACT</name>
<comment type="caution">
    <text evidence="2">The sequence shown here is derived from an EMBL/GenBank/DDBJ whole genome shotgun (WGS) entry which is preliminary data.</text>
</comment>
<dbReference type="GO" id="GO:0005524">
    <property type="term" value="F:ATP binding"/>
    <property type="evidence" value="ECO:0007669"/>
    <property type="project" value="InterPro"/>
</dbReference>
<sequence length="66" mass="7697">MAPEALVQHESSVRSDVWSYGVLMWEVWEMGLSRPYSHINTPATLLHRLAYGERLPQPRGYVKENR</sequence>
<dbReference type="PROSITE" id="PS50011">
    <property type="entry name" value="PROTEIN_KINASE_DOM"/>
    <property type="match status" value="1"/>
</dbReference>
<evidence type="ECO:0000259" key="1">
    <source>
        <dbReference type="PROSITE" id="PS50011"/>
    </source>
</evidence>
<dbReference type="Gene3D" id="1.10.510.10">
    <property type="entry name" value="Transferase(Phosphotransferase) domain 1"/>
    <property type="match status" value="1"/>
</dbReference>
<protein>
    <recommendedName>
        <fullName evidence="1">Protein kinase domain-containing protein</fullName>
    </recommendedName>
</protein>
<organism evidence="2 3">
    <name type="scientific">Candidatus Dojkabacteria bacterium</name>
    <dbReference type="NCBI Taxonomy" id="2099670"/>
    <lineage>
        <taxon>Bacteria</taxon>
        <taxon>Candidatus Dojkabacteria</taxon>
    </lineage>
</organism>
<dbReference type="InterPro" id="IPR011009">
    <property type="entry name" value="Kinase-like_dom_sf"/>
</dbReference>
<dbReference type="PANTHER" id="PTHR24416">
    <property type="entry name" value="TYROSINE-PROTEIN KINASE RECEPTOR"/>
    <property type="match status" value="1"/>
</dbReference>
<dbReference type="AlphaFoldDB" id="A0A5C7J3T0"/>